<dbReference type="AlphaFoldDB" id="A0A7Z0BMG2"/>
<comment type="caution">
    <text evidence="1">The sequence shown here is derived from an EMBL/GenBank/DDBJ whole genome shotgun (WGS) entry which is preliminary data.</text>
</comment>
<keyword evidence="2" id="KW-1185">Reference proteome</keyword>
<accession>A0A7Z0BMG2</accession>
<dbReference type="Proteomes" id="UP000578688">
    <property type="component" value="Unassembled WGS sequence"/>
</dbReference>
<organism evidence="1 2">
    <name type="scientific">Phytopseudomonas flavescens</name>
    <dbReference type="NCBI Taxonomy" id="29435"/>
    <lineage>
        <taxon>Bacteria</taxon>
        <taxon>Pseudomonadati</taxon>
        <taxon>Pseudomonadota</taxon>
        <taxon>Gammaproteobacteria</taxon>
        <taxon>Pseudomonadales</taxon>
        <taxon>Pseudomonadaceae</taxon>
        <taxon>Phytopseudomonas</taxon>
    </lineage>
</organism>
<reference evidence="1 2" key="1">
    <citation type="submission" date="2020-07" db="EMBL/GenBank/DDBJ databases">
        <title>Genomic analyses of the natural microbiome of Caenorhabditis elegans.</title>
        <authorList>
            <person name="Samuel B."/>
        </authorList>
    </citation>
    <scope>NUCLEOTIDE SEQUENCE [LARGE SCALE GENOMIC DNA]</scope>
    <source>
        <strain evidence="1 2">BIGb0408</strain>
    </source>
</reference>
<gene>
    <name evidence="1" type="ORF">FHR27_000405</name>
</gene>
<evidence type="ECO:0000313" key="2">
    <source>
        <dbReference type="Proteomes" id="UP000578688"/>
    </source>
</evidence>
<proteinExistence type="predicted"/>
<protein>
    <submittedName>
        <fullName evidence="1">Uncharacterized protein</fullName>
    </submittedName>
</protein>
<dbReference type="EMBL" id="JACBYV010000001">
    <property type="protein sequence ID" value="NYH71795.1"/>
    <property type="molecule type" value="Genomic_DNA"/>
</dbReference>
<name>A0A7Z0BMG2_9GAMM</name>
<evidence type="ECO:0000313" key="1">
    <source>
        <dbReference type="EMBL" id="NYH71795.1"/>
    </source>
</evidence>
<sequence>MAGIASREKMPEVCGARDGAVLKEIVNDARPVT</sequence>